<dbReference type="Proteomes" id="UP000249577">
    <property type="component" value="Unassembled WGS sequence"/>
</dbReference>
<gene>
    <name evidence="2" type="ORF">DI565_16020</name>
</gene>
<feature type="transmembrane region" description="Helical" evidence="1">
    <location>
        <begin position="18"/>
        <end position="39"/>
    </location>
</feature>
<sequence length="272" mass="29771">MAPPKKGKGRSGGEGPPILAILLFGFVALSGGALGYYYLSAERPLELDRTSLCPVDGPRAVTAVLVDATDDLPDASKRQVTAIVTDAAASLAPHEMLDIRVIDASGSRSVFTRCNPGDGAGLSEWTANPTLARRRWEEGFRKPTEQAIAASMASARAKTSPIMKGIQDTALERFTSSQSNMASRRLIIISDMLENDPDYSHYSGDLSFQRYRRSAAFRKYSTDLNDAEVTIRVVQRLSRKPADDLALIQFWRDWISDNKGRFQEATRLQGAG</sequence>
<evidence type="ECO:0000313" key="3">
    <source>
        <dbReference type="Proteomes" id="UP000249577"/>
    </source>
</evidence>
<protein>
    <recommendedName>
        <fullName evidence="4">VWA domain-containing protein</fullName>
    </recommendedName>
</protein>
<keyword evidence="1" id="KW-1133">Transmembrane helix</keyword>
<evidence type="ECO:0008006" key="4">
    <source>
        <dbReference type="Google" id="ProtNLM"/>
    </source>
</evidence>
<reference evidence="2 3" key="1">
    <citation type="submission" date="2017-08" db="EMBL/GenBank/DDBJ databases">
        <title>Infants hospitalized years apart are colonized by the same room-sourced microbial strains.</title>
        <authorList>
            <person name="Brooks B."/>
            <person name="Olm M.R."/>
            <person name="Firek B.A."/>
            <person name="Baker R."/>
            <person name="Thomas B.C."/>
            <person name="Morowitz M.J."/>
            <person name="Banfield J.F."/>
        </authorList>
    </citation>
    <scope>NUCLEOTIDE SEQUENCE [LARGE SCALE GENOMIC DNA]</scope>
    <source>
        <strain evidence="2">S2_005_003_R2_43</strain>
    </source>
</reference>
<comment type="caution">
    <text evidence="2">The sequence shown here is derived from an EMBL/GenBank/DDBJ whole genome shotgun (WGS) entry which is preliminary data.</text>
</comment>
<name>A0A2W5LY77_ANCNO</name>
<organism evidence="2 3">
    <name type="scientific">Ancylobacter novellus</name>
    <name type="common">Thiobacillus novellus</name>
    <dbReference type="NCBI Taxonomy" id="921"/>
    <lineage>
        <taxon>Bacteria</taxon>
        <taxon>Pseudomonadati</taxon>
        <taxon>Pseudomonadota</taxon>
        <taxon>Alphaproteobacteria</taxon>
        <taxon>Hyphomicrobiales</taxon>
        <taxon>Xanthobacteraceae</taxon>
        <taxon>Ancylobacter</taxon>
    </lineage>
</organism>
<dbReference type="EMBL" id="QFPN01000009">
    <property type="protein sequence ID" value="PZQ12337.1"/>
    <property type="molecule type" value="Genomic_DNA"/>
</dbReference>
<keyword evidence="1" id="KW-0472">Membrane</keyword>
<accession>A0A2W5LY77</accession>
<evidence type="ECO:0000313" key="2">
    <source>
        <dbReference type="EMBL" id="PZQ12337.1"/>
    </source>
</evidence>
<evidence type="ECO:0000256" key="1">
    <source>
        <dbReference type="SAM" id="Phobius"/>
    </source>
</evidence>
<proteinExistence type="predicted"/>
<keyword evidence="1" id="KW-0812">Transmembrane</keyword>
<dbReference type="AlphaFoldDB" id="A0A2W5LY77"/>